<keyword evidence="12" id="KW-0732">Signal</keyword>
<keyword evidence="8 10" id="KW-0472">Membrane</keyword>
<dbReference type="AlphaFoldDB" id="A0A4Y9IJQ8"/>
<evidence type="ECO:0000313" key="14">
    <source>
        <dbReference type="EMBL" id="TFU87018.1"/>
    </source>
</evidence>
<keyword evidence="9 10" id="KW-0998">Cell outer membrane</keyword>
<dbReference type="Pfam" id="PF00593">
    <property type="entry name" value="TonB_dep_Rec_b-barrel"/>
    <property type="match status" value="1"/>
</dbReference>
<keyword evidence="4" id="KW-0406">Ion transport</keyword>
<proteinExistence type="inferred from homology"/>
<dbReference type="SUPFAM" id="SSF56935">
    <property type="entry name" value="Porins"/>
    <property type="match status" value="1"/>
</dbReference>
<evidence type="ECO:0000256" key="6">
    <source>
        <dbReference type="ARBA" id="ARBA00023004"/>
    </source>
</evidence>
<evidence type="ECO:0000256" key="5">
    <source>
        <dbReference type="ARBA" id="ARBA00022692"/>
    </source>
</evidence>
<dbReference type="SMART" id="SM00965">
    <property type="entry name" value="STN"/>
    <property type="match status" value="1"/>
</dbReference>
<dbReference type="InterPro" id="IPR036942">
    <property type="entry name" value="Beta-barrel_TonB_sf"/>
</dbReference>
<keyword evidence="4" id="KW-0410">Iron transport</keyword>
<dbReference type="GO" id="GO:0006826">
    <property type="term" value="P:iron ion transport"/>
    <property type="evidence" value="ECO:0007669"/>
    <property type="project" value="UniProtKB-KW"/>
</dbReference>
<evidence type="ECO:0000256" key="3">
    <source>
        <dbReference type="ARBA" id="ARBA00022452"/>
    </source>
</evidence>
<dbReference type="Pfam" id="PF13715">
    <property type="entry name" value="CarbopepD_reg_2"/>
    <property type="match status" value="1"/>
</dbReference>
<evidence type="ECO:0000256" key="7">
    <source>
        <dbReference type="ARBA" id="ARBA00023077"/>
    </source>
</evidence>
<dbReference type="InterPro" id="IPR000531">
    <property type="entry name" value="Beta-barrel_TonB"/>
</dbReference>
<dbReference type="Pfam" id="PF07715">
    <property type="entry name" value="Plug"/>
    <property type="match status" value="1"/>
</dbReference>
<protein>
    <submittedName>
        <fullName evidence="14">SusC/RagA family TonB-linked outer membrane protein</fullName>
    </submittedName>
</protein>
<dbReference type="SUPFAM" id="SSF49464">
    <property type="entry name" value="Carboxypeptidase regulatory domain-like"/>
    <property type="match status" value="1"/>
</dbReference>
<dbReference type="Pfam" id="PF07660">
    <property type="entry name" value="STN"/>
    <property type="match status" value="1"/>
</dbReference>
<accession>A0A4Y9IJQ8</accession>
<dbReference type="InterPro" id="IPR023996">
    <property type="entry name" value="TonB-dep_OMP_SusC/RagA"/>
</dbReference>
<keyword evidence="5 10" id="KW-0812">Transmembrane</keyword>
<evidence type="ECO:0000256" key="11">
    <source>
        <dbReference type="RuleBase" id="RU003357"/>
    </source>
</evidence>
<dbReference type="NCBIfam" id="TIGR04057">
    <property type="entry name" value="SusC_RagA_signa"/>
    <property type="match status" value="1"/>
</dbReference>
<dbReference type="RefSeq" id="WP_135107329.1">
    <property type="nucleotide sequence ID" value="NZ_JADGKW010000007.1"/>
</dbReference>
<feature type="domain" description="Secretin/TonB short N-terminal" evidence="13">
    <location>
        <begin position="46"/>
        <end position="97"/>
    </location>
</feature>
<keyword evidence="3 10" id="KW-1134">Transmembrane beta strand</keyword>
<organism evidence="14 15">
    <name type="scientific">Dysgonomonas mossii</name>
    <dbReference type="NCBI Taxonomy" id="163665"/>
    <lineage>
        <taxon>Bacteria</taxon>
        <taxon>Pseudomonadati</taxon>
        <taxon>Bacteroidota</taxon>
        <taxon>Bacteroidia</taxon>
        <taxon>Bacteroidales</taxon>
        <taxon>Dysgonomonadaceae</taxon>
        <taxon>Dysgonomonas</taxon>
    </lineage>
</organism>
<evidence type="ECO:0000256" key="8">
    <source>
        <dbReference type="ARBA" id="ARBA00023136"/>
    </source>
</evidence>
<dbReference type="Gene3D" id="3.55.50.30">
    <property type="match status" value="1"/>
</dbReference>
<dbReference type="PROSITE" id="PS52016">
    <property type="entry name" value="TONB_DEPENDENT_REC_3"/>
    <property type="match status" value="1"/>
</dbReference>
<evidence type="ECO:0000256" key="12">
    <source>
        <dbReference type="SAM" id="SignalP"/>
    </source>
</evidence>
<dbReference type="OrthoDB" id="9768177at2"/>
<feature type="chain" id="PRO_5021354622" evidence="12">
    <location>
        <begin position="22"/>
        <end position="1134"/>
    </location>
</feature>
<feature type="signal peptide" evidence="12">
    <location>
        <begin position="1"/>
        <end position="21"/>
    </location>
</feature>
<evidence type="ECO:0000256" key="9">
    <source>
        <dbReference type="ARBA" id="ARBA00023237"/>
    </source>
</evidence>
<dbReference type="Gene3D" id="2.40.170.20">
    <property type="entry name" value="TonB-dependent receptor, beta-barrel domain"/>
    <property type="match status" value="1"/>
</dbReference>
<dbReference type="InterPro" id="IPR039426">
    <property type="entry name" value="TonB-dep_rcpt-like"/>
</dbReference>
<dbReference type="Gene3D" id="2.170.130.10">
    <property type="entry name" value="TonB-dependent receptor, plug domain"/>
    <property type="match status" value="1"/>
</dbReference>
<keyword evidence="6" id="KW-0408">Iron</keyword>
<dbReference type="InterPro" id="IPR011662">
    <property type="entry name" value="Secretin/TonB_short_N"/>
</dbReference>
<dbReference type="NCBIfam" id="TIGR04056">
    <property type="entry name" value="OMP_RagA_SusC"/>
    <property type="match status" value="1"/>
</dbReference>
<evidence type="ECO:0000256" key="10">
    <source>
        <dbReference type="PROSITE-ProRule" id="PRU01360"/>
    </source>
</evidence>
<evidence type="ECO:0000256" key="1">
    <source>
        <dbReference type="ARBA" id="ARBA00004571"/>
    </source>
</evidence>
<dbReference type="InterPro" id="IPR023997">
    <property type="entry name" value="TonB-dep_OMP_SusC/RagA_CS"/>
</dbReference>
<dbReference type="EMBL" id="SPPK01000007">
    <property type="protein sequence ID" value="TFU87018.1"/>
    <property type="molecule type" value="Genomic_DNA"/>
</dbReference>
<comment type="subcellular location">
    <subcellularLocation>
        <location evidence="1 10">Cell outer membrane</location>
        <topology evidence="1 10">Multi-pass membrane protein</topology>
    </subcellularLocation>
</comment>
<name>A0A4Y9IJQ8_9BACT</name>
<sequence length="1134" mass="124586">MKRVILAFLVMFLCTTITVSAQKVTMNLQHAKLEKVLSTIAEQTGYTFAYSQPVVNTDRIVSIEVTNTDLPQVLQKVFSGTNISYEIRDKKILLSEKKDVNQDPKTTQQTQKITVKGIALDEAGEPLIGASVSEKGITNGTMTGVDGDYSLTVPANATLVVTFVGYLSQEIPLNGQKTVDFTLKEDSKMLDEVVVTALGIKRDKKSLGYAMQEVKGDQLTETRDANVANALAGKVAGLQIKQSGTGVTGSSRIVLRGGNSIAGNNQPLVVVDGVPIDSSTGGTDDFWGNHSVDKGSSMADISPDDIESISVLKGPAAAALYGSRAGNGVIMITTKTGKNQKGIGISYNSNLTFERPMQLPKYQNTYGQGENGKYVQNSVGSWGAKMDGSQITDLAGNPTTYSSGDNDLMDFLRTGTTWTNSLDLSSSSDKNSIRVGVMNLRNKGVVPNSSFNKTSATLRATADLTDKLSFDAKITYYTQKTENRIKLAGDPDNIFRNYLLMPRSVHFSDLNRYPDYKFPENTKNPANSADLSGKPVSWTDQYSGLIRNPYWAAYKDTNSDRRDRVLGFGSLKYEFTDWLNIQARYGIDYFSTQYEMRDATGLPYWFAQGQYIMNKETSYEANADVLLTFNKQLSEKVGLLATAGGNLMYRRADGIYGETGPMIIPDFHTLANAGKSSARSALTKKAINSLYATASLSYDNTLYLDVTARNDWSSALSADNRSYFYPSVGTSWLFTESLNKWNIKPSFIDFGKLRLSWAEVGNDTDPYRLLDYLTLGTTYVYNPETDQVETILNGKKSNILNNPDLKNETITSWEAGLELRAFNNRLGLDFAYYTKDATDQILKMNVPASTGYSFKYVNAGKLRNNGVEILLTGTPVKTKDFSWDITLNYSKNKSKIIELADGIETQELQDPSLGSLGIKIVAAAGGTYGDIYGKAYARNDKGELIINENGLPTFGSDFVKLGNYNPDWMGGISNAFHFRNFDFSFQIDGRFGGDVFMGSIQSGTGAGTLKMTESGRDKMVVAGVTASGQVNAIETTAEKYWAQLATGTEPWIYDATNIRLREMSLGYSFPRKMLSKTPFQKIKLSLVGRNLWMIYSKTKGFDPESGYSTSNAQGIEFGSMPTMSSYGFNLNVTF</sequence>
<evidence type="ECO:0000256" key="4">
    <source>
        <dbReference type="ARBA" id="ARBA00022496"/>
    </source>
</evidence>
<evidence type="ECO:0000313" key="15">
    <source>
        <dbReference type="Proteomes" id="UP000298285"/>
    </source>
</evidence>
<reference evidence="14 15" key="1">
    <citation type="submission" date="2019-03" db="EMBL/GenBank/DDBJ databases">
        <title>Diversity of the mouse oral microbiome.</title>
        <authorList>
            <person name="Joseph S."/>
            <person name="Aduse-Opoku J."/>
            <person name="Curtis M."/>
            <person name="Wade W."/>
            <person name="Hashim A."/>
        </authorList>
    </citation>
    <scope>NUCLEOTIDE SEQUENCE [LARGE SCALE GENOMIC DNA]</scope>
    <source>
        <strain evidence="14 15">P11</strain>
    </source>
</reference>
<dbReference type="InterPro" id="IPR012910">
    <property type="entry name" value="Plug_dom"/>
</dbReference>
<dbReference type="GO" id="GO:0009279">
    <property type="term" value="C:cell outer membrane"/>
    <property type="evidence" value="ECO:0007669"/>
    <property type="project" value="UniProtKB-SubCell"/>
</dbReference>
<gene>
    <name evidence="14" type="ORF">E4T88_16355</name>
</gene>
<evidence type="ECO:0000259" key="13">
    <source>
        <dbReference type="SMART" id="SM00965"/>
    </source>
</evidence>
<comment type="similarity">
    <text evidence="10 11">Belongs to the TonB-dependent receptor family.</text>
</comment>
<keyword evidence="2 10" id="KW-0813">Transport</keyword>
<dbReference type="InterPro" id="IPR037066">
    <property type="entry name" value="Plug_dom_sf"/>
</dbReference>
<dbReference type="Gene3D" id="2.60.40.1120">
    <property type="entry name" value="Carboxypeptidase-like, regulatory domain"/>
    <property type="match status" value="1"/>
</dbReference>
<keyword evidence="7 11" id="KW-0798">TonB box</keyword>
<evidence type="ECO:0000256" key="2">
    <source>
        <dbReference type="ARBA" id="ARBA00022448"/>
    </source>
</evidence>
<dbReference type="Proteomes" id="UP000298285">
    <property type="component" value="Unassembled WGS sequence"/>
</dbReference>
<comment type="caution">
    <text evidence="14">The sequence shown here is derived from an EMBL/GenBank/DDBJ whole genome shotgun (WGS) entry which is preliminary data.</text>
</comment>
<dbReference type="InterPro" id="IPR008969">
    <property type="entry name" value="CarboxyPept-like_regulatory"/>
</dbReference>